<dbReference type="AlphaFoldDB" id="A0A098LMV1"/>
<dbReference type="GO" id="GO:0031956">
    <property type="term" value="F:medium-chain fatty acid-CoA ligase activity"/>
    <property type="evidence" value="ECO:0007669"/>
    <property type="project" value="TreeGrafter"/>
</dbReference>
<organism evidence="2 3">
    <name type="scientific">Sporocytophaga myxococcoides</name>
    <dbReference type="NCBI Taxonomy" id="153721"/>
    <lineage>
        <taxon>Bacteria</taxon>
        <taxon>Pseudomonadati</taxon>
        <taxon>Bacteroidota</taxon>
        <taxon>Cytophagia</taxon>
        <taxon>Cytophagales</taxon>
        <taxon>Cytophagaceae</taxon>
        <taxon>Sporocytophaga</taxon>
    </lineage>
</organism>
<proteinExistence type="predicted"/>
<evidence type="ECO:0000313" key="3">
    <source>
        <dbReference type="Proteomes" id="UP000030185"/>
    </source>
</evidence>
<dbReference type="STRING" id="153721.MYP_4673"/>
<comment type="caution">
    <text evidence="2">The sequence shown here is derived from an EMBL/GenBank/DDBJ whole genome shotgun (WGS) entry which is preliminary data.</text>
</comment>
<dbReference type="Gene3D" id="3.40.50.12780">
    <property type="entry name" value="N-terminal domain of ligase-like"/>
    <property type="match status" value="1"/>
</dbReference>
<dbReference type="InterPro" id="IPR000873">
    <property type="entry name" value="AMP-dep_synth/lig_dom"/>
</dbReference>
<dbReference type="InterPro" id="IPR042099">
    <property type="entry name" value="ANL_N_sf"/>
</dbReference>
<dbReference type="Proteomes" id="UP000030185">
    <property type="component" value="Unassembled WGS sequence"/>
</dbReference>
<evidence type="ECO:0000313" key="2">
    <source>
        <dbReference type="EMBL" id="GAL87443.1"/>
    </source>
</evidence>
<name>A0A098LMV1_9BACT</name>
<keyword evidence="3" id="KW-1185">Reference proteome</keyword>
<dbReference type="Pfam" id="PF00501">
    <property type="entry name" value="AMP-binding"/>
    <property type="match status" value="1"/>
</dbReference>
<evidence type="ECO:0000259" key="1">
    <source>
        <dbReference type="Pfam" id="PF00501"/>
    </source>
</evidence>
<dbReference type="PANTHER" id="PTHR43201:SF32">
    <property type="entry name" value="2-SUCCINYLBENZOATE--COA LIGASE, CHLOROPLASTIC_PEROXISOMAL"/>
    <property type="match status" value="1"/>
</dbReference>
<dbReference type="InterPro" id="IPR045851">
    <property type="entry name" value="AMP-bd_C_sf"/>
</dbReference>
<dbReference type="EMBL" id="BBLT01000013">
    <property type="protein sequence ID" value="GAL87443.1"/>
    <property type="molecule type" value="Genomic_DNA"/>
</dbReference>
<accession>A0A098LMV1</accession>
<reference evidence="2 3" key="1">
    <citation type="submission" date="2014-09" db="EMBL/GenBank/DDBJ databases">
        <title>Sporocytophaga myxococcoides PG-01 genome sequencing.</title>
        <authorList>
            <person name="Liu L."/>
            <person name="Gao P.J."/>
            <person name="Chen G.J."/>
            <person name="Wang L.S."/>
        </authorList>
    </citation>
    <scope>NUCLEOTIDE SEQUENCE [LARGE SCALE GENOMIC DNA]</scope>
    <source>
        <strain evidence="2 3">PG-01</strain>
    </source>
</reference>
<gene>
    <name evidence="2" type="ORF">MYP_4673</name>
</gene>
<sequence>MEASARATIKALKLKSGDRALICINTNMIGGKMMLVRTLIEKFNAYIIPPVSDPFKSIPEKFEFDFTAIVPLQLETILNNPESSAKLNKLKAVIVGGAVVSESLKSRLQNLTVPIYSTYGMTETVSHIALKLLNGPEQSDYFKVFDGIETRVDSRGCLEIKGTVTNNQWIITNDLVQFHSEREFTWLGRIDNIINSGGIKLQIESIENKINTILKDRNYDGNFFLSKNADEKLGEALAFYYEGIETQKSEILQLLKKELSKYEVPRYIVFCKTFEYTTSGKIDKLMTIKNNK</sequence>
<dbReference type="SUPFAM" id="SSF56801">
    <property type="entry name" value="Acetyl-CoA synthetase-like"/>
    <property type="match status" value="1"/>
</dbReference>
<dbReference type="GO" id="GO:0006631">
    <property type="term" value="P:fatty acid metabolic process"/>
    <property type="evidence" value="ECO:0007669"/>
    <property type="project" value="TreeGrafter"/>
</dbReference>
<protein>
    <recommendedName>
        <fullName evidence="1">AMP-dependent synthetase/ligase domain-containing protein</fullName>
    </recommendedName>
</protein>
<feature type="domain" description="AMP-dependent synthetase/ligase" evidence="1">
    <location>
        <begin position="12"/>
        <end position="132"/>
    </location>
</feature>
<dbReference type="eggNOG" id="COG0318">
    <property type="taxonomic scope" value="Bacteria"/>
</dbReference>
<dbReference type="PANTHER" id="PTHR43201">
    <property type="entry name" value="ACYL-COA SYNTHETASE"/>
    <property type="match status" value="1"/>
</dbReference>
<dbReference type="Gene3D" id="3.30.300.30">
    <property type="match status" value="1"/>
</dbReference>